<evidence type="ECO:0000256" key="3">
    <source>
        <dbReference type="ARBA" id="ARBA00004725"/>
    </source>
</evidence>
<evidence type="ECO:0000256" key="5">
    <source>
        <dbReference type="ARBA" id="ARBA00023002"/>
    </source>
</evidence>
<sequence length="192" mass="20122">MGLACGQDPKIVENICSWVRHAVEIPFFAKMTPNITDICAIASAAKVGGADGVTATNTVASLMHMKADATAWPAVGKEKRTTYGGMSGSAIRPIALRAVSAISRKLKGFPIMASGGVESAETALAFLYGGASLLQVASAIQNQDYTVVEDYCTGLRALLYLKAAELEGWDGQSPPIKKHQKGKPILVENAVG</sequence>
<dbReference type="Pfam" id="PF01180">
    <property type="entry name" value="DHO_dh"/>
    <property type="match status" value="1"/>
</dbReference>
<evidence type="ECO:0000256" key="2">
    <source>
        <dbReference type="ARBA" id="ARBA00004668"/>
    </source>
</evidence>
<dbReference type="GO" id="GO:0044205">
    <property type="term" value="P:'de novo' UMP biosynthetic process"/>
    <property type="evidence" value="ECO:0007669"/>
    <property type="project" value="UniProtKB-UniPathway"/>
</dbReference>
<dbReference type="PANTHER" id="PTHR43073:SF2">
    <property type="entry name" value="DIHYDROPYRIMIDINE DEHYDROGENASE [NADP(+)]"/>
    <property type="match status" value="1"/>
</dbReference>
<dbReference type="AlphaFoldDB" id="A0A3P6RVR7"/>
<dbReference type="EMBL" id="UYRV01012578">
    <property type="protein sequence ID" value="VDK59010.1"/>
    <property type="molecule type" value="Genomic_DNA"/>
</dbReference>
<dbReference type="InterPro" id="IPR005720">
    <property type="entry name" value="Dihydroorotate_DH_cat"/>
</dbReference>
<dbReference type="Gene3D" id="3.20.20.70">
    <property type="entry name" value="Aldolase class I"/>
    <property type="match status" value="1"/>
</dbReference>
<dbReference type="GO" id="GO:0019483">
    <property type="term" value="P:beta-alanine biosynthetic process"/>
    <property type="evidence" value="ECO:0007669"/>
    <property type="project" value="UniProtKB-UniPathway"/>
</dbReference>
<dbReference type="UniPathway" id="UPA00131"/>
<organism evidence="7 8">
    <name type="scientific">Cylicostephanus goldi</name>
    <name type="common">Nematode worm</name>
    <dbReference type="NCBI Taxonomy" id="71465"/>
    <lineage>
        <taxon>Eukaryota</taxon>
        <taxon>Metazoa</taxon>
        <taxon>Ecdysozoa</taxon>
        <taxon>Nematoda</taxon>
        <taxon>Chromadorea</taxon>
        <taxon>Rhabditida</taxon>
        <taxon>Rhabditina</taxon>
        <taxon>Rhabditomorpha</taxon>
        <taxon>Strongyloidea</taxon>
        <taxon>Strongylidae</taxon>
        <taxon>Cylicostephanus</taxon>
    </lineage>
</organism>
<proteinExistence type="predicted"/>
<evidence type="ECO:0000256" key="1">
    <source>
        <dbReference type="ARBA" id="ARBA00001917"/>
    </source>
</evidence>
<feature type="domain" description="Dihydroorotate dehydrogenase catalytic" evidence="6">
    <location>
        <begin position="4"/>
        <end position="159"/>
    </location>
</feature>
<dbReference type="EC" id="1.3.1.2" evidence="4"/>
<name>A0A3P6RVR7_CYLGO</name>
<dbReference type="GO" id="GO:0017113">
    <property type="term" value="F:dihydropyrimidine dehydrogenase (NADP+) activity"/>
    <property type="evidence" value="ECO:0007669"/>
    <property type="project" value="UniProtKB-EC"/>
</dbReference>
<evidence type="ECO:0000256" key="4">
    <source>
        <dbReference type="ARBA" id="ARBA00013004"/>
    </source>
</evidence>
<dbReference type="GO" id="GO:0050661">
    <property type="term" value="F:NADP binding"/>
    <property type="evidence" value="ECO:0007669"/>
    <property type="project" value="TreeGrafter"/>
</dbReference>
<dbReference type="SUPFAM" id="SSF51395">
    <property type="entry name" value="FMN-linked oxidoreductases"/>
    <property type="match status" value="1"/>
</dbReference>
<keyword evidence="5" id="KW-0560">Oxidoreductase</keyword>
<dbReference type="UniPathway" id="UPA00070"/>
<evidence type="ECO:0000313" key="8">
    <source>
        <dbReference type="Proteomes" id="UP000271889"/>
    </source>
</evidence>
<dbReference type="PROSITE" id="PS00912">
    <property type="entry name" value="DHODEHASE_2"/>
    <property type="match status" value="1"/>
</dbReference>
<evidence type="ECO:0000259" key="6">
    <source>
        <dbReference type="Pfam" id="PF01180"/>
    </source>
</evidence>
<dbReference type="InterPro" id="IPR001295">
    <property type="entry name" value="Dihydroorotate_DH_CS"/>
</dbReference>
<dbReference type="GO" id="GO:0004152">
    <property type="term" value="F:dihydroorotate dehydrogenase activity"/>
    <property type="evidence" value="ECO:0007669"/>
    <property type="project" value="UniProtKB-ARBA"/>
</dbReference>
<dbReference type="Proteomes" id="UP000271889">
    <property type="component" value="Unassembled WGS sequence"/>
</dbReference>
<evidence type="ECO:0000313" key="7">
    <source>
        <dbReference type="EMBL" id="VDK59010.1"/>
    </source>
</evidence>
<comment type="pathway">
    <text evidence="2">Amino-acid biosynthesis; beta-alanine biosynthesis.</text>
</comment>
<dbReference type="InterPro" id="IPR013785">
    <property type="entry name" value="Aldolase_TIM"/>
</dbReference>
<dbReference type="GO" id="GO:0006212">
    <property type="term" value="P:uracil catabolic process"/>
    <property type="evidence" value="ECO:0007669"/>
    <property type="project" value="TreeGrafter"/>
</dbReference>
<accession>A0A3P6RVR7</accession>
<comment type="cofactor">
    <cofactor evidence="1">
        <name>FMN</name>
        <dbReference type="ChEBI" id="CHEBI:58210"/>
    </cofactor>
</comment>
<comment type="pathway">
    <text evidence="3">Pyrimidine metabolism; UMP biosynthesis via de novo pathway.</text>
</comment>
<gene>
    <name evidence="7" type="ORF">CGOC_LOCUS4509</name>
</gene>
<reference evidence="7 8" key="1">
    <citation type="submission" date="2018-11" db="EMBL/GenBank/DDBJ databases">
        <authorList>
            <consortium name="Pathogen Informatics"/>
        </authorList>
    </citation>
    <scope>NUCLEOTIDE SEQUENCE [LARGE SCALE GENOMIC DNA]</scope>
</reference>
<dbReference type="PANTHER" id="PTHR43073">
    <property type="entry name" value="DIHYDROPYRIMIDINE DEHYDROGENASE [NADP(+)]"/>
    <property type="match status" value="1"/>
</dbReference>
<dbReference type="OrthoDB" id="4327079at2759"/>
<dbReference type="GO" id="GO:0005829">
    <property type="term" value="C:cytosol"/>
    <property type="evidence" value="ECO:0007669"/>
    <property type="project" value="TreeGrafter"/>
</dbReference>
<dbReference type="GO" id="GO:0006207">
    <property type="term" value="P:'de novo' pyrimidine nucleobase biosynthetic process"/>
    <property type="evidence" value="ECO:0007669"/>
    <property type="project" value="InterPro"/>
</dbReference>
<protein>
    <recommendedName>
        <fullName evidence="4">dihydropyrimidine dehydrogenase (NADP(+))</fullName>
        <ecNumber evidence="4">1.3.1.2</ecNumber>
    </recommendedName>
</protein>
<keyword evidence="8" id="KW-1185">Reference proteome</keyword>
<dbReference type="GO" id="GO:0002058">
    <property type="term" value="F:uracil binding"/>
    <property type="evidence" value="ECO:0007669"/>
    <property type="project" value="TreeGrafter"/>
</dbReference>
<dbReference type="GO" id="GO:0006210">
    <property type="term" value="P:thymine catabolic process"/>
    <property type="evidence" value="ECO:0007669"/>
    <property type="project" value="TreeGrafter"/>
</dbReference>